<dbReference type="RefSeq" id="WP_128216786.1">
    <property type="nucleotide sequence ID" value="NZ_RBZY01000008.1"/>
</dbReference>
<keyword evidence="1" id="KW-0812">Transmembrane</keyword>
<feature type="transmembrane region" description="Helical" evidence="1">
    <location>
        <begin position="12"/>
        <end position="37"/>
    </location>
</feature>
<dbReference type="AlphaFoldDB" id="A0A443JMW3"/>
<dbReference type="EMBL" id="RBZY01000008">
    <property type="protein sequence ID" value="RWR21848.1"/>
    <property type="molecule type" value="Genomic_DNA"/>
</dbReference>
<evidence type="ECO:0000313" key="3">
    <source>
        <dbReference type="Proteomes" id="UP000285970"/>
    </source>
</evidence>
<name>A0A443JMW3_9MICO</name>
<dbReference type="OrthoDB" id="5123397at2"/>
<keyword evidence="1" id="KW-0472">Membrane</keyword>
<organism evidence="2 3">
    <name type="scientific">Microbacterium enclense</name>
    <dbReference type="NCBI Taxonomy" id="993073"/>
    <lineage>
        <taxon>Bacteria</taxon>
        <taxon>Bacillati</taxon>
        <taxon>Actinomycetota</taxon>
        <taxon>Actinomycetes</taxon>
        <taxon>Micrococcales</taxon>
        <taxon>Microbacteriaceae</taxon>
        <taxon>Microbacterium</taxon>
    </lineage>
</organism>
<reference evidence="2 3" key="1">
    <citation type="journal article" date="2018" name="Front. Microbiol.">
        <title>Novel Insights Into Bacterial Dimethylsulfoniopropionate Catabolism in the East China Sea.</title>
        <authorList>
            <person name="Liu J."/>
            <person name="Liu J."/>
            <person name="Zhang S.H."/>
            <person name="Liang J."/>
            <person name="Lin H."/>
            <person name="Song D."/>
            <person name="Yang G.P."/>
            <person name="Todd J.D."/>
            <person name="Zhang X.H."/>
        </authorList>
    </citation>
    <scope>NUCLEOTIDE SEQUENCE [LARGE SCALE GENOMIC DNA]</scope>
    <source>
        <strain evidence="2 3">ZYFD042</strain>
    </source>
</reference>
<comment type="caution">
    <text evidence="2">The sequence shown here is derived from an EMBL/GenBank/DDBJ whole genome shotgun (WGS) entry which is preliminary data.</text>
</comment>
<dbReference type="Proteomes" id="UP000285970">
    <property type="component" value="Unassembled WGS sequence"/>
</dbReference>
<keyword evidence="1" id="KW-1133">Transmembrane helix</keyword>
<evidence type="ECO:0000256" key="1">
    <source>
        <dbReference type="SAM" id="Phobius"/>
    </source>
</evidence>
<accession>A0A443JMW3</accession>
<evidence type="ECO:0000313" key="2">
    <source>
        <dbReference type="EMBL" id="RWR21848.1"/>
    </source>
</evidence>
<sequence length="195" mass="20623">MRNTNRALNRILLFIVALVLLALGGLLIVVAALPGAADVWTQTTDGVRGWADGIGQPSLGVGAIAALAVIAIVLVLVAVGAVRGKHRVPLQSTGSDGDAGRITVTDGFASAALKNSLDGRDEILSSRITSNEVRNETVLHVSVTPRQNTSPRQIAEHVDTLVTNLATLTGQQFRTYISVHSSLRAKLAHDQRRLN</sequence>
<gene>
    <name evidence="2" type="ORF">D8Y23_03525</name>
</gene>
<proteinExistence type="predicted"/>
<protein>
    <submittedName>
        <fullName evidence="2">Uncharacterized protein</fullName>
    </submittedName>
</protein>
<feature type="transmembrane region" description="Helical" evidence="1">
    <location>
        <begin position="57"/>
        <end position="82"/>
    </location>
</feature>